<dbReference type="Gene3D" id="3.40.630.30">
    <property type="match status" value="1"/>
</dbReference>
<dbReference type="PROSITE" id="PS51186">
    <property type="entry name" value="GNAT"/>
    <property type="match status" value="1"/>
</dbReference>
<proteinExistence type="predicted"/>
<dbReference type="InterPro" id="IPR016181">
    <property type="entry name" value="Acyl_CoA_acyltransferase"/>
</dbReference>
<keyword evidence="3" id="KW-1185">Reference proteome</keyword>
<dbReference type="Pfam" id="PF00583">
    <property type="entry name" value="Acetyltransf_1"/>
    <property type="match status" value="1"/>
</dbReference>
<feature type="domain" description="N-acetyltransferase" evidence="1">
    <location>
        <begin position="2"/>
        <end position="190"/>
    </location>
</feature>
<dbReference type="Proteomes" id="UP000490800">
    <property type="component" value="Unassembled WGS sequence"/>
</dbReference>
<evidence type="ECO:0000313" key="2">
    <source>
        <dbReference type="EMBL" id="MVP01077.1"/>
    </source>
</evidence>
<name>A0A7X3FK42_9BACL</name>
<evidence type="ECO:0000313" key="3">
    <source>
        <dbReference type="Proteomes" id="UP000490800"/>
    </source>
</evidence>
<dbReference type="GO" id="GO:0016747">
    <property type="term" value="F:acyltransferase activity, transferring groups other than amino-acyl groups"/>
    <property type="evidence" value="ECO:0007669"/>
    <property type="project" value="InterPro"/>
</dbReference>
<organism evidence="2 3">
    <name type="scientific">Paenibacillus lutrae</name>
    <dbReference type="NCBI Taxonomy" id="2078573"/>
    <lineage>
        <taxon>Bacteria</taxon>
        <taxon>Bacillati</taxon>
        <taxon>Bacillota</taxon>
        <taxon>Bacilli</taxon>
        <taxon>Bacillales</taxon>
        <taxon>Paenibacillaceae</taxon>
        <taxon>Paenibacillus</taxon>
    </lineage>
</organism>
<dbReference type="EMBL" id="RHLK01000009">
    <property type="protein sequence ID" value="MVP01077.1"/>
    <property type="molecule type" value="Genomic_DNA"/>
</dbReference>
<dbReference type="RefSeq" id="WP_420850669.1">
    <property type="nucleotide sequence ID" value="NZ_RHLK01000009.1"/>
</dbReference>
<dbReference type="SUPFAM" id="SSF55729">
    <property type="entry name" value="Acyl-CoA N-acyltransferases (Nat)"/>
    <property type="match status" value="1"/>
</dbReference>
<evidence type="ECO:0000259" key="1">
    <source>
        <dbReference type="PROSITE" id="PS51186"/>
    </source>
</evidence>
<keyword evidence="2" id="KW-0808">Transferase</keyword>
<reference evidence="2 3" key="1">
    <citation type="journal article" date="2019" name="Microorganisms">
        <title>Paenibacillus lutrae sp. nov., A Chitinolytic Species Isolated from A River Otter in Castril Natural Park, Granada, Spain.</title>
        <authorList>
            <person name="Rodriguez M."/>
            <person name="Reina J.C."/>
            <person name="Bejar V."/>
            <person name="Llamas I."/>
        </authorList>
    </citation>
    <scope>NUCLEOTIDE SEQUENCE [LARGE SCALE GENOMIC DNA]</scope>
    <source>
        <strain evidence="2 3">N10</strain>
    </source>
</reference>
<gene>
    <name evidence="2" type="ORF">EDM21_16390</name>
</gene>
<protein>
    <submittedName>
        <fullName evidence="2">GNAT family N-acetyltransferase</fullName>
    </submittedName>
</protein>
<accession>A0A7X3FK42</accession>
<dbReference type="InterPro" id="IPR000182">
    <property type="entry name" value="GNAT_dom"/>
</dbReference>
<sequence>MLNMRNANMSDHKFLVHINLKNDGYTVTNEAEMTDREKEEHNQKIQRYLTDLDKGAFIIEDSVYNKPIAMLMYSVANRDSMYPWKTIFNEIDRKLFQSDGRFIQIFQLWVHPNYRRRKLATKLKLKLEEEAQYHHVGLIYTHTEVTNSHVIELNKKKSGIKRFGVVQSGMIPGSPSTIKKASVKYSTDATKQLHKTRFYFISDINIHTVNFKIRSIKWTNFYFCLRML</sequence>
<comment type="caution">
    <text evidence="2">The sequence shown here is derived from an EMBL/GenBank/DDBJ whole genome shotgun (WGS) entry which is preliminary data.</text>
</comment>
<dbReference type="AlphaFoldDB" id="A0A7X3FK42"/>